<dbReference type="InterPro" id="IPR004046">
    <property type="entry name" value="GST_C"/>
</dbReference>
<dbReference type="InterPro" id="IPR010987">
    <property type="entry name" value="Glutathione-S-Trfase_C-like"/>
</dbReference>
<protein>
    <recommendedName>
        <fullName evidence="5">Glutathione S-transferase</fullName>
    </recommendedName>
</protein>
<dbReference type="InterPro" id="IPR004045">
    <property type="entry name" value="Glutathione_S-Trfase_N"/>
</dbReference>
<accession>K6ZM51</accession>
<dbReference type="Pfam" id="PF14497">
    <property type="entry name" value="GST_C_3"/>
    <property type="match status" value="1"/>
</dbReference>
<dbReference type="STRING" id="1129794.C427_1204"/>
<dbReference type="EMBL" id="CP003837">
    <property type="protein sequence ID" value="AGH43313.1"/>
    <property type="molecule type" value="Genomic_DNA"/>
</dbReference>
<evidence type="ECO:0000259" key="2">
    <source>
        <dbReference type="PROSITE" id="PS50405"/>
    </source>
</evidence>
<dbReference type="Pfam" id="PF13417">
    <property type="entry name" value="GST_N_3"/>
    <property type="match status" value="1"/>
</dbReference>
<name>K6ZM51_9ALTE</name>
<dbReference type="PROSITE" id="PS50405">
    <property type="entry name" value="GST_CTER"/>
    <property type="match status" value="1"/>
</dbReference>
<evidence type="ECO:0000313" key="3">
    <source>
        <dbReference type="EMBL" id="AGH43313.1"/>
    </source>
</evidence>
<feature type="domain" description="GST C-terminal" evidence="2">
    <location>
        <begin position="114"/>
        <end position="244"/>
    </location>
</feature>
<dbReference type="RefSeq" id="WP_007636952.1">
    <property type="nucleotide sequence ID" value="NC_020514.1"/>
</dbReference>
<feature type="domain" description="GST N-terminal" evidence="1">
    <location>
        <begin position="2"/>
        <end position="81"/>
    </location>
</feature>
<dbReference type="Gene3D" id="3.40.30.110">
    <property type="match status" value="2"/>
</dbReference>
<proteinExistence type="predicted"/>
<evidence type="ECO:0000313" key="4">
    <source>
        <dbReference type="Proteomes" id="UP000011864"/>
    </source>
</evidence>
<keyword evidence="4" id="KW-1185">Reference proteome</keyword>
<dbReference type="PATRIC" id="fig|1129794.4.peg.1195"/>
<dbReference type="InterPro" id="IPR050983">
    <property type="entry name" value="GST_Omega/HSP26"/>
</dbReference>
<dbReference type="InterPro" id="IPR036282">
    <property type="entry name" value="Glutathione-S-Trfase_C_sf"/>
</dbReference>
<dbReference type="PROSITE" id="PS50404">
    <property type="entry name" value="GST_NTER"/>
    <property type="match status" value="1"/>
</dbReference>
<dbReference type="AlphaFoldDB" id="K6ZM51"/>
<dbReference type="SUPFAM" id="SSF47616">
    <property type="entry name" value="GST C-terminal domain-like"/>
    <property type="match status" value="1"/>
</dbReference>
<organism evidence="3 4">
    <name type="scientific">Paraglaciecola psychrophila 170</name>
    <dbReference type="NCBI Taxonomy" id="1129794"/>
    <lineage>
        <taxon>Bacteria</taxon>
        <taxon>Pseudomonadati</taxon>
        <taxon>Pseudomonadota</taxon>
        <taxon>Gammaproteobacteria</taxon>
        <taxon>Alteromonadales</taxon>
        <taxon>Alteromonadaceae</taxon>
        <taxon>Paraglaciecola</taxon>
    </lineage>
</organism>
<dbReference type="Proteomes" id="UP000011864">
    <property type="component" value="Chromosome"/>
</dbReference>
<dbReference type="PANTHER" id="PTHR43968">
    <property type="match status" value="1"/>
</dbReference>
<dbReference type="GO" id="GO:0005737">
    <property type="term" value="C:cytoplasm"/>
    <property type="evidence" value="ECO:0007669"/>
    <property type="project" value="TreeGrafter"/>
</dbReference>
<sequence length="312" mass="34961">MHDFILHHYDFSPFSEKIRTLLGHKNADYKVVNIPIIMPKPDLVVLTGGYRKTPVLQHKNHIYCDTRLMARVIDEHFGGESIFPSELSLTANILAQWADQHLFSVAVALAFSPAGFEAFRQRVPEKFVEDFVNDRAEMRVGGSGLSMDANTALQLIPIYLQQTEQQLKNAGPYICGKHISIADFSIYHCLWFINNNAGVRGVLEGYPKLNQWFETMKAIGHGSHTRLDATAAIEIAHLAQKASFSNDDFLVVNGFGFGERVEIVPTDYGINPVTGELIVSKIDEIAIKRVDEIAGEVYVHFPRVGYKMVTAK</sequence>
<dbReference type="PANTHER" id="PTHR43968:SF6">
    <property type="entry name" value="GLUTATHIONE S-TRANSFERASE OMEGA"/>
    <property type="match status" value="1"/>
</dbReference>
<dbReference type="SUPFAM" id="SSF52833">
    <property type="entry name" value="Thioredoxin-like"/>
    <property type="match status" value="1"/>
</dbReference>
<evidence type="ECO:0008006" key="5">
    <source>
        <dbReference type="Google" id="ProtNLM"/>
    </source>
</evidence>
<reference evidence="3 4" key="1">
    <citation type="journal article" date="2013" name="Genome Announc.">
        <title>Complete Genome Sequence of Glaciecola psychrophila Strain 170T.</title>
        <authorList>
            <person name="Yin J."/>
            <person name="Chen J."/>
            <person name="Liu G."/>
            <person name="Yu Y."/>
            <person name="Song L."/>
            <person name="Wang X."/>
            <person name="Qu X."/>
        </authorList>
    </citation>
    <scope>NUCLEOTIDE SEQUENCE [LARGE SCALE GENOMIC DNA]</scope>
    <source>
        <strain evidence="3 4">170</strain>
    </source>
</reference>
<dbReference type="OrthoDB" id="5791869at2"/>
<dbReference type="CDD" id="cd00570">
    <property type="entry name" value="GST_N_family"/>
    <property type="match status" value="1"/>
</dbReference>
<dbReference type="InterPro" id="IPR036249">
    <property type="entry name" value="Thioredoxin-like_sf"/>
</dbReference>
<dbReference type="eggNOG" id="COG0625">
    <property type="taxonomic scope" value="Bacteria"/>
</dbReference>
<dbReference type="KEGG" id="gps:C427_1204"/>
<gene>
    <name evidence="3" type="ORF">C427_1204</name>
</gene>
<dbReference type="HOGENOM" id="CLU_039745_2_0_6"/>
<evidence type="ECO:0000259" key="1">
    <source>
        <dbReference type="PROSITE" id="PS50404"/>
    </source>
</evidence>